<protein>
    <submittedName>
        <fullName evidence="1">Uncharacterized protein</fullName>
    </submittedName>
</protein>
<accession>A0A3S5FE61</accession>
<gene>
    <name evidence="1" type="ORF">PXEA_LOCUS16730</name>
</gene>
<proteinExistence type="predicted"/>
<sequence>MEVQSIEWLRCARPQICLSLGPRSALLATARLRSGLTPAHARRTHAHERVCMCTRSPVQVYAHSHTAATSSAPERGRRRTHLCQAYTHACTHAHMHAGRQAGGQARTHPRTWALISRTDSDGGSAAGTQF</sequence>
<name>A0A3S5FE61_9PLAT</name>
<keyword evidence="2" id="KW-1185">Reference proteome</keyword>
<dbReference type="Proteomes" id="UP000784294">
    <property type="component" value="Unassembled WGS sequence"/>
</dbReference>
<evidence type="ECO:0000313" key="2">
    <source>
        <dbReference type="Proteomes" id="UP000784294"/>
    </source>
</evidence>
<dbReference type="EMBL" id="CAAALY010061158">
    <property type="protein sequence ID" value="VEL23290.1"/>
    <property type="molecule type" value="Genomic_DNA"/>
</dbReference>
<reference evidence="1" key="1">
    <citation type="submission" date="2018-11" db="EMBL/GenBank/DDBJ databases">
        <authorList>
            <consortium name="Pathogen Informatics"/>
        </authorList>
    </citation>
    <scope>NUCLEOTIDE SEQUENCE</scope>
</reference>
<evidence type="ECO:0000313" key="1">
    <source>
        <dbReference type="EMBL" id="VEL23290.1"/>
    </source>
</evidence>
<organism evidence="1 2">
    <name type="scientific">Protopolystoma xenopodis</name>
    <dbReference type="NCBI Taxonomy" id="117903"/>
    <lineage>
        <taxon>Eukaryota</taxon>
        <taxon>Metazoa</taxon>
        <taxon>Spiralia</taxon>
        <taxon>Lophotrochozoa</taxon>
        <taxon>Platyhelminthes</taxon>
        <taxon>Monogenea</taxon>
        <taxon>Polyopisthocotylea</taxon>
        <taxon>Polystomatidea</taxon>
        <taxon>Polystomatidae</taxon>
        <taxon>Protopolystoma</taxon>
    </lineage>
</organism>
<comment type="caution">
    <text evidence="1">The sequence shown here is derived from an EMBL/GenBank/DDBJ whole genome shotgun (WGS) entry which is preliminary data.</text>
</comment>
<dbReference type="AlphaFoldDB" id="A0A3S5FE61"/>